<accession>U5DBE9</accession>
<reference evidence="2" key="1">
    <citation type="journal article" date="2013" name="Science">
        <title>The Amborella genome and the evolution of flowering plants.</title>
        <authorList>
            <consortium name="Amborella Genome Project"/>
        </authorList>
    </citation>
    <scope>NUCLEOTIDE SEQUENCE [LARGE SCALE GENOMIC DNA]</scope>
</reference>
<name>U5DBE9_AMBTC</name>
<dbReference type="Gramene" id="ERN17733">
    <property type="protein sequence ID" value="ERN17733"/>
    <property type="gene ID" value="AMTR_s00047p00069400"/>
</dbReference>
<proteinExistence type="predicted"/>
<dbReference type="EMBL" id="KI392311">
    <property type="protein sequence ID" value="ERN17733.1"/>
    <property type="molecule type" value="Genomic_DNA"/>
</dbReference>
<dbReference type="HOGENOM" id="CLU_2375625_0_0_1"/>
<organism evidence="1 2">
    <name type="scientific">Amborella trichopoda</name>
    <dbReference type="NCBI Taxonomy" id="13333"/>
    <lineage>
        <taxon>Eukaryota</taxon>
        <taxon>Viridiplantae</taxon>
        <taxon>Streptophyta</taxon>
        <taxon>Embryophyta</taxon>
        <taxon>Tracheophyta</taxon>
        <taxon>Spermatophyta</taxon>
        <taxon>Magnoliopsida</taxon>
        <taxon>Amborellales</taxon>
        <taxon>Amborellaceae</taxon>
        <taxon>Amborella</taxon>
    </lineage>
</organism>
<dbReference type="AlphaFoldDB" id="U5DBE9"/>
<sequence>MPTHARGNAPDGNSVSLSLLTHGVRPPHVAGVILPSADGGAQSAVLDFMHSVSPGSVTPNGDAKASPLSLSATSRRARPYSLHSWQCLHSCAALV</sequence>
<dbReference type="Proteomes" id="UP000017836">
    <property type="component" value="Unassembled WGS sequence"/>
</dbReference>
<keyword evidence="2" id="KW-1185">Reference proteome</keyword>
<evidence type="ECO:0000313" key="2">
    <source>
        <dbReference type="Proteomes" id="UP000017836"/>
    </source>
</evidence>
<evidence type="ECO:0000313" key="1">
    <source>
        <dbReference type="EMBL" id="ERN17733.1"/>
    </source>
</evidence>
<protein>
    <submittedName>
        <fullName evidence="1">Uncharacterized protein</fullName>
    </submittedName>
</protein>
<gene>
    <name evidence="1" type="ORF">AMTR_s00047p00069400</name>
</gene>